<organism evidence="4 5">
    <name type="scientific">Astrephomene gubernaculifera</name>
    <dbReference type="NCBI Taxonomy" id="47775"/>
    <lineage>
        <taxon>Eukaryota</taxon>
        <taxon>Viridiplantae</taxon>
        <taxon>Chlorophyta</taxon>
        <taxon>core chlorophytes</taxon>
        <taxon>Chlorophyceae</taxon>
        <taxon>CS clade</taxon>
        <taxon>Chlamydomonadales</taxon>
        <taxon>Astrephomenaceae</taxon>
        <taxon>Astrephomene</taxon>
    </lineage>
</organism>
<comment type="caution">
    <text evidence="4">The sequence shown here is derived from an EMBL/GenBank/DDBJ whole genome shotgun (WGS) entry which is preliminary data.</text>
</comment>
<protein>
    <recommendedName>
        <fullName evidence="3">J domain-containing protein</fullName>
    </recommendedName>
</protein>
<sequence length="537" mass="55373">MSGQSYYELLGLSTIATDNEIRRAYRRLSLQWHPDKRKEVKPGADEIFRLIQEAYETLSCPEKRLLYDFAGAFAALADVTSIPSLSPISAAQARQKQQQQQHQQPTTAGAQAATFASFPRPSSWDDLSPSHLHAPSSNSLSASTLSSSCPSSDLTCISSSPSPNPNPMSAAAAAAAAPAHAATSASLSISPPTTFCSLQLFPAAVHEPTNRSNTTNTSSTPPGPASSPAVVSPGMLLGKRRAPGADSSLATAATAAAATAATAAATAPADRHHLPDVAPSLAHPQHHPQHQLSARPQPLHSCAAMQPALAHQYHSLHQQQLQQQQQQHPHPHHPAADVVHRLMLTLEELYSGCVKQLRLARRVYGSCNGTADASAANAGAAAGAAGAGGEGGTAAAAAAGVGCTAANGGGGGGGCTAGCTAAAAVLPGEAVSCRRVEELFRVVVQPGWKEGTRVTFPGKGNQLPCGSRGDMVLVVAQAAHTTFIRRGNDLHATVEVPLLQALTGGAAALTTLDGRRLELRLGPACLQPFSQRVVKGE</sequence>
<evidence type="ECO:0000256" key="1">
    <source>
        <dbReference type="ARBA" id="ARBA00023186"/>
    </source>
</evidence>
<accession>A0AAD3E455</accession>
<dbReference type="PANTHER" id="PTHR24078:SF519">
    <property type="entry name" value="DNAJ HOMOLOG SUBFAMILY B MEMBER 13"/>
    <property type="match status" value="1"/>
</dbReference>
<reference evidence="4 5" key="1">
    <citation type="journal article" date="2021" name="Sci. Rep.">
        <title>Genome sequencing of the multicellular alga Astrephomene provides insights into convergent evolution of germ-soma differentiation.</title>
        <authorList>
            <person name="Yamashita S."/>
            <person name="Yamamoto K."/>
            <person name="Matsuzaki R."/>
            <person name="Suzuki S."/>
            <person name="Yamaguchi H."/>
            <person name="Hirooka S."/>
            <person name="Minakuchi Y."/>
            <person name="Miyagishima S."/>
            <person name="Kawachi M."/>
            <person name="Toyoda A."/>
            <person name="Nozaki H."/>
        </authorList>
    </citation>
    <scope>NUCLEOTIDE SEQUENCE [LARGE SCALE GENOMIC DNA]</scope>
    <source>
        <strain evidence="4 5">NIES-4017</strain>
    </source>
</reference>
<dbReference type="GO" id="GO:0005829">
    <property type="term" value="C:cytosol"/>
    <property type="evidence" value="ECO:0007669"/>
    <property type="project" value="TreeGrafter"/>
</dbReference>
<keyword evidence="1" id="KW-0143">Chaperone</keyword>
<evidence type="ECO:0000259" key="3">
    <source>
        <dbReference type="PROSITE" id="PS50076"/>
    </source>
</evidence>
<feature type="region of interest" description="Disordered" evidence="2">
    <location>
        <begin position="263"/>
        <end position="295"/>
    </location>
</feature>
<feature type="region of interest" description="Disordered" evidence="2">
    <location>
        <begin position="313"/>
        <end position="333"/>
    </location>
</feature>
<dbReference type="GO" id="GO:0006457">
    <property type="term" value="P:protein folding"/>
    <property type="evidence" value="ECO:0007669"/>
    <property type="project" value="InterPro"/>
</dbReference>
<feature type="compositionally biased region" description="Low complexity" evidence="2">
    <location>
        <begin position="90"/>
        <end position="116"/>
    </location>
</feature>
<dbReference type="Gene3D" id="1.10.287.110">
    <property type="entry name" value="DnaJ domain"/>
    <property type="match status" value="1"/>
</dbReference>
<dbReference type="InterPro" id="IPR051339">
    <property type="entry name" value="DnaJ_subfamily_B"/>
</dbReference>
<name>A0AAD3E455_9CHLO</name>
<keyword evidence="5" id="KW-1185">Reference proteome</keyword>
<proteinExistence type="predicted"/>
<evidence type="ECO:0000313" key="4">
    <source>
        <dbReference type="EMBL" id="GFR52043.1"/>
    </source>
</evidence>
<feature type="non-terminal residue" evidence="4">
    <location>
        <position position="537"/>
    </location>
</feature>
<dbReference type="InterPro" id="IPR008971">
    <property type="entry name" value="HSP40/DnaJ_pept-bd"/>
</dbReference>
<dbReference type="PROSITE" id="PS50076">
    <property type="entry name" value="DNAJ_2"/>
    <property type="match status" value="1"/>
</dbReference>
<dbReference type="Proteomes" id="UP001054857">
    <property type="component" value="Unassembled WGS sequence"/>
</dbReference>
<gene>
    <name evidence="4" type="ORF">Agub_g14561</name>
</gene>
<dbReference type="PANTHER" id="PTHR24078">
    <property type="entry name" value="DNAJ HOMOLOG SUBFAMILY C MEMBER"/>
    <property type="match status" value="1"/>
</dbReference>
<dbReference type="Gene3D" id="2.60.260.20">
    <property type="entry name" value="Urease metallochaperone UreE, N-terminal domain"/>
    <property type="match status" value="2"/>
</dbReference>
<dbReference type="InterPro" id="IPR001623">
    <property type="entry name" value="DnaJ_domain"/>
</dbReference>
<dbReference type="InterPro" id="IPR002939">
    <property type="entry name" value="DnaJ_C"/>
</dbReference>
<dbReference type="Pfam" id="PF01556">
    <property type="entry name" value="DnaJ_C"/>
    <property type="match status" value="1"/>
</dbReference>
<dbReference type="EMBL" id="BMAR01000057">
    <property type="protein sequence ID" value="GFR52043.1"/>
    <property type="molecule type" value="Genomic_DNA"/>
</dbReference>
<feature type="compositionally biased region" description="Low complexity" evidence="2">
    <location>
        <begin position="126"/>
        <end position="144"/>
    </location>
</feature>
<dbReference type="SUPFAM" id="SSF49493">
    <property type="entry name" value="HSP40/DnaJ peptide-binding domain"/>
    <property type="match status" value="2"/>
</dbReference>
<feature type="compositionally biased region" description="Low complexity" evidence="2">
    <location>
        <begin position="313"/>
        <end position="328"/>
    </location>
</feature>
<dbReference type="CDD" id="cd10747">
    <property type="entry name" value="DnaJ_C"/>
    <property type="match status" value="1"/>
</dbReference>
<evidence type="ECO:0000313" key="5">
    <source>
        <dbReference type="Proteomes" id="UP001054857"/>
    </source>
</evidence>
<feature type="domain" description="J" evidence="3">
    <location>
        <begin position="5"/>
        <end position="71"/>
    </location>
</feature>
<dbReference type="Pfam" id="PF00226">
    <property type="entry name" value="DnaJ"/>
    <property type="match status" value="1"/>
</dbReference>
<feature type="compositionally biased region" description="Low complexity" evidence="2">
    <location>
        <begin position="210"/>
        <end position="234"/>
    </location>
</feature>
<dbReference type="PRINTS" id="PR00625">
    <property type="entry name" value="JDOMAIN"/>
</dbReference>
<dbReference type="GO" id="GO:0051087">
    <property type="term" value="F:protein-folding chaperone binding"/>
    <property type="evidence" value="ECO:0007669"/>
    <property type="project" value="TreeGrafter"/>
</dbReference>
<dbReference type="InterPro" id="IPR036869">
    <property type="entry name" value="J_dom_sf"/>
</dbReference>
<evidence type="ECO:0000256" key="2">
    <source>
        <dbReference type="SAM" id="MobiDB-lite"/>
    </source>
</evidence>
<feature type="region of interest" description="Disordered" evidence="2">
    <location>
        <begin position="208"/>
        <end position="243"/>
    </location>
</feature>
<dbReference type="GO" id="GO:0051082">
    <property type="term" value="F:unfolded protein binding"/>
    <property type="evidence" value="ECO:0007669"/>
    <property type="project" value="InterPro"/>
</dbReference>
<dbReference type="AlphaFoldDB" id="A0AAD3E455"/>
<feature type="region of interest" description="Disordered" evidence="2">
    <location>
        <begin position="90"/>
        <end position="144"/>
    </location>
</feature>
<dbReference type="CDD" id="cd06257">
    <property type="entry name" value="DnaJ"/>
    <property type="match status" value="1"/>
</dbReference>
<dbReference type="SMART" id="SM00271">
    <property type="entry name" value="DnaJ"/>
    <property type="match status" value="1"/>
</dbReference>
<dbReference type="SUPFAM" id="SSF46565">
    <property type="entry name" value="Chaperone J-domain"/>
    <property type="match status" value="1"/>
</dbReference>